<name>A0ABP0D4V6_9PEZI</name>
<accession>A0ABP0D4V6</accession>
<keyword evidence="8" id="KW-1185">Reference proteome</keyword>
<proteinExistence type="inferred from homology"/>
<dbReference type="InterPro" id="IPR011032">
    <property type="entry name" value="GroES-like_sf"/>
</dbReference>
<reference evidence="7 8" key="1">
    <citation type="submission" date="2024-01" db="EMBL/GenBank/DDBJ databases">
        <authorList>
            <person name="Allen C."/>
            <person name="Tagirdzhanova G."/>
        </authorList>
    </citation>
    <scope>NUCLEOTIDE SEQUENCE [LARGE SCALE GENOMIC DNA]</scope>
</reference>
<protein>
    <recommendedName>
        <fullName evidence="6">Enoyl reductase (ER) domain-containing protein</fullName>
    </recommendedName>
</protein>
<dbReference type="SUPFAM" id="SSF50129">
    <property type="entry name" value="GroES-like"/>
    <property type="match status" value="1"/>
</dbReference>
<keyword evidence="3" id="KW-0479">Metal-binding</keyword>
<dbReference type="EMBL" id="CAWUHD010000229">
    <property type="protein sequence ID" value="CAK7238311.1"/>
    <property type="molecule type" value="Genomic_DNA"/>
</dbReference>
<comment type="cofactor">
    <cofactor evidence="1">
        <name>Zn(2+)</name>
        <dbReference type="ChEBI" id="CHEBI:29105"/>
    </cofactor>
</comment>
<dbReference type="PANTHER" id="PTHR42940">
    <property type="entry name" value="ALCOHOL DEHYDROGENASE 1-RELATED"/>
    <property type="match status" value="1"/>
</dbReference>
<dbReference type="Gene3D" id="3.40.50.720">
    <property type="entry name" value="NAD(P)-binding Rossmann-like Domain"/>
    <property type="match status" value="1"/>
</dbReference>
<keyword evidence="4" id="KW-0862">Zinc</keyword>
<evidence type="ECO:0000256" key="2">
    <source>
        <dbReference type="ARBA" id="ARBA00008072"/>
    </source>
</evidence>
<keyword evidence="5" id="KW-0560">Oxidoreductase</keyword>
<comment type="caution">
    <text evidence="7">The sequence shown here is derived from an EMBL/GenBank/DDBJ whole genome shotgun (WGS) entry which is preliminary data.</text>
</comment>
<evidence type="ECO:0000256" key="4">
    <source>
        <dbReference type="ARBA" id="ARBA00022833"/>
    </source>
</evidence>
<gene>
    <name evidence="7" type="ORF">SEUCBS140593_010537</name>
</gene>
<evidence type="ECO:0000313" key="7">
    <source>
        <dbReference type="EMBL" id="CAK7238311.1"/>
    </source>
</evidence>
<dbReference type="Pfam" id="PF00107">
    <property type="entry name" value="ADH_zinc_N"/>
    <property type="match status" value="1"/>
</dbReference>
<dbReference type="Proteomes" id="UP001642482">
    <property type="component" value="Unassembled WGS sequence"/>
</dbReference>
<sequence>MSVPKTMKAGQWDPTQNKVVTNIIPTPVPGPNQMLVKLTSASLCHTDIIAIERPDQTEPFTFGHEGVGRIAQMHPSTEGGKFQVGDAIGFLYILGCCFECEGCQVHNLLCLNGTPELSGFTKPGFFSEYAIVDHRNCIHLPSNFDLKTSCVFFCAGLTAFHAVDSCHLQPGQWLAVIGAGGLGQIGTQYAKAMGLNVVAIDINDGTLTVCKAQGADAVFNSKTDPDYVAKIKELTGGIGVHAAAVFSNASAAYEHAPKILRPNGLLMAIGLPYKPLQIPVMDLALFRYRVASEGPGIPARLQKAVDFSSKHNIAPEVEIRKLEELDDMVREMRAGTSTKRMAVVFD</sequence>
<evidence type="ECO:0000259" key="6">
    <source>
        <dbReference type="SMART" id="SM00829"/>
    </source>
</evidence>
<dbReference type="InterPro" id="IPR020843">
    <property type="entry name" value="ER"/>
</dbReference>
<dbReference type="Gene3D" id="3.90.180.10">
    <property type="entry name" value="Medium-chain alcohol dehydrogenases, catalytic domain"/>
    <property type="match status" value="1"/>
</dbReference>
<feature type="domain" description="Enoyl reductase (ER)" evidence="6">
    <location>
        <begin position="10"/>
        <end position="343"/>
    </location>
</feature>
<dbReference type="InterPro" id="IPR036291">
    <property type="entry name" value="NAD(P)-bd_dom_sf"/>
</dbReference>
<dbReference type="PANTHER" id="PTHR42940:SF8">
    <property type="entry name" value="VACUOLAR PROTEIN SORTING-ASSOCIATED PROTEIN 11"/>
    <property type="match status" value="1"/>
</dbReference>
<evidence type="ECO:0000256" key="1">
    <source>
        <dbReference type="ARBA" id="ARBA00001947"/>
    </source>
</evidence>
<dbReference type="InterPro" id="IPR013149">
    <property type="entry name" value="ADH-like_C"/>
</dbReference>
<dbReference type="SMART" id="SM00829">
    <property type="entry name" value="PKS_ER"/>
    <property type="match status" value="1"/>
</dbReference>
<evidence type="ECO:0000313" key="8">
    <source>
        <dbReference type="Proteomes" id="UP001642482"/>
    </source>
</evidence>
<organism evidence="7 8">
    <name type="scientific">Sporothrix eucalyptigena</name>
    <dbReference type="NCBI Taxonomy" id="1812306"/>
    <lineage>
        <taxon>Eukaryota</taxon>
        <taxon>Fungi</taxon>
        <taxon>Dikarya</taxon>
        <taxon>Ascomycota</taxon>
        <taxon>Pezizomycotina</taxon>
        <taxon>Sordariomycetes</taxon>
        <taxon>Sordariomycetidae</taxon>
        <taxon>Ophiostomatales</taxon>
        <taxon>Ophiostomataceae</taxon>
        <taxon>Sporothrix</taxon>
    </lineage>
</organism>
<dbReference type="Pfam" id="PF08240">
    <property type="entry name" value="ADH_N"/>
    <property type="match status" value="1"/>
</dbReference>
<comment type="similarity">
    <text evidence="2">Belongs to the zinc-containing alcohol dehydrogenase family.</text>
</comment>
<evidence type="ECO:0000256" key="3">
    <source>
        <dbReference type="ARBA" id="ARBA00022723"/>
    </source>
</evidence>
<dbReference type="InterPro" id="IPR013154">
    <property type="entry name" value="ADH-like_N"/>
</dbReference>
<dbReference type="SUPFAM" id="SSF51735">
    <property type="entry name" value="NAD(P)-binding Rossmann-fold domains"/>
    <property type="match status" value="1"/>
</dbReference>
<evidence type="ECO:0000256" key="5">
    <source>
        <dbReference type="ARBA" id="ARBA00023002"/>
    </source>
</evidence>